<protein>
    <recommendedName>
        <fullName evidence="1">Helix-turn-helix domain-containing protein</fullName>
    </recommendedName>
</protein>
<organism evidence="2 3">
    <name type="scientific">Halarcobacter ebronensis</name>
    <dbReference type="NCBI Taxonomy" id="1462615"/>
    <lineage>
        <taxon>Bacteria</taxon>
        <taxon>Pseudomonadati</taxon>
        <taxon>Campylobacterota</taxon>
        <taxon>Epsilonproteobacteria</taxon>
        <taxon>Campylobacterales</taxon>
        <taxon>Arcobacteraceae</taxon>
        <taxon>Halarcobacter</taxon>
    </lineage>
</organism>
<dbReference type="EMBL" id="PDKK01000001">
    <property type="protein sequence ID" value="RXK08518.1"/>
    <property type="molecule type" value="Genomic_DNA"/>
</dbReference>
<proteinExistence type="predicted"/>
<reference evidence="2 3" key="1">
    <citation type="submission" date="2017-10" db="EMBL/GenBank/DDBJ databases">
        <title>Genomics of the genus Arcobacter.</title>
        <authorList>
            <person name="Perez-Cataluna A."/>
            <person name="Figueras M.J."/>
        </authorList>
    </citation>
    <scope>NUCLEOTIDE SEQUENCE [LARGE SCALE GENOMIC DNA]</scope>
    <source>
        <strain evidence="2 3">CECT 8441</strain>
    </source>
</reference>
<sequence length="91" mass="10638">MNDLINLQLDLINKINPKYEKKLLLTQEEVADIIGISTGTLKNIRSKGFGPRYIKFKYGNKERVLYPKTALAQWVNETEKINDEWIIDEKN</sequence>
<dbReference type="AlphaFoldDB" id="A0A4Q1APG0"/>
<evidence type="ECO:0000313" key="3">
    <source>
        <dbReference type="Proteomes" id="UP000289758"/>
    </source>
</evidence>
<feature type="domain" description="Helix-turn-helix" evidence="1">
    <location>
        <begin position="24"/>
        <end position="77"/>
    </location>
</feature>
<dbReference type="InterPro" id="IPR041657">
    <property type="entry name" value="HTH_17"/>
</dbReference>
<dbReference type="InterPro" id="IPR009061">
    <property type="entry name" value="DNA-bd_dom_put_sf"/>
</dbReference>
<evidence type="ECO:0000313" key="2">
    <source>
        <dbReference type="EMBL" id="RXK08518.1"/>
    </source>
</evidence>
<keyword evidence="3" id="KW-1185">Reference proteome</keyword>
<accession>A0A4Q1APG0</accession>
<dbReference type="SUPFAM" id="SSF46955">
    <property type="entry name" value="Putative DNA-binding domain"/>
    <property type="match status" value="1"/>
</dbReference>
<dbReference type="Pfam" id="PF12728">
    <property type="entry name" value="HTH_17"/>
    <property type="match status" value="1"/>
</dbReference>
<gene>
    <name evidence="2" type="ORF">CRV07_01590</name>
</gene>
<dbReference type="Proteomes" id="UP000289758">
    <property type="component" value="Unassembled WGS sequence"/>
</dbReference>
<name>A0A4Q1APG0_9BACT</name>
<comment type="caution">
    <text evidence="2">The sequence shown here is derived from an EMBL/GenBank/DDBJ whole genome shotgun (WGS) entry which is preliminary data.</text>
</comment>
<dbReference type="RefSeq" id="WP_129086078.1">
    <property type="nucleotide sequence ID" value="NZ_CP053836.1"/>
</dbReference>
<evidence type="ECO:0000259" key="1">
    <source>
        <dbReference type="Pfam" id="PF12728"/>
    </source>
</evidence>
<dbReference type="OrthoDB" id="5349217at2"/>